<feature type="compositionally biased region" description="Pro residues" evidence="2">
    <location>
        <begin position="9"/>
        <end position="18"/>
    </location>
</feature>
<proteinExistence type="predicted"/>
<dbReference type="InterPro" id="IPR007265">
    <property type="entry name" value="COG_su3"/>
</dbReference>
<dbReference type="InterPro" id="IPR048685">
    <property type="entry name" value="COG3_C"/>
</dbReference>
<gene>
    <name evidence="5" type="ORF">APUTEX25_001867</name>
</gene>
<dbReference type="SUPFAM" id="SSF56112">
    <property type="entry name" value="Protein kinase-like (PK-like)"/>
    <property type="match status" value="1"/>
</dbReference>
<feature type="compositionally biased region" description="Basic and acidic residues" evidence="2">
    <location>
        <begin position="700"/>
        <end position="712"/>
    </location>
</feature>
<feature type="region of interest" description="Disordered" evidence="2">
    <location>
        <begin position="831"/>
        <end position="851"/>
    </location>
</feature>
<protein>
    <recommendedName>
        <fullName evidence="4">Protein kinase domain-containing protein</fullName>
    </recommendedName>
</protein>
<accession>A0A3M7L515</accession>
<dbReference type="SMART" id="SM00065">
    <property type="entry name" value="GAF"/>
    <property type="match status" value="1"/>
</dbReference>
<feature type="compositionally biased region" description="Basic and acidic residues" evidence="2">
    <location>
        <begin position="19"/>
        <end position="32"/>
    </location>
</feature>
<dbReference type="InterPro" id="IPR035979">
    <property type="entry name" value="RBD_domain_sf"/>
</dbReference>
<dbReference type="InterPro" id="IPR000719">
    <property type="entry name" value="Prot_kinase_dom"/>
</dbReference>
<dbReference type="GO" id="GO:0004672">
    <property type="term" value="F:protein kinase activity"/>
    <property type="evidence" value="ECO:0007669"/>
    <property type="project" value="InterPro"/>
</dbReference>
<dbReference type="PANTHER" id="PTHR13302:SF8">
    <property type="entry name" value="CONSERVED OLIGOMERIC GOLGI COMPLEX SUBUNIT 3"/>
    <property type="match status" value="1"/>
</dbReference>
<feature type="transmembrane region" description="Helical" evidence="3">
    <location>
        <begin position="527"/>
        <end position="548"/>
    </location>
</feature>
<dbReference type="GO" id="GO:0005801">
    <property type="term" value="C:cis-Golgi network"/>
    <property type="evidence" value="ECO:0007669"/>
    <property type="project" value="InterPro"/>
</dbReference>
<evidence type="ECO:0000313" key="6">
    <source>
        <dbReference type="Proteomes" id="UP000279271"/>
    </source>
</evidence>
<dbReference type="Pfam" id="PF01590">
    <property type="entry name" value="GAF"/>
    <property type="match status" value="1"/>
</dbReference>
<dbReference type="Pfam" id="PF20671">
    <property type="entry name" value="COG3_C"/>
    <property type="match status" value="1"/>
</dbReference>
<dbReference type="GO" id="GO:0017119">
    <property type="term" value="C:Golgi transport complex"/>
    <property type="evidence" value="ECO:0007669"/>
    <property type="project" value="TreeGrafter"/>
</dbReference>
<dbReference type="InterPro" id="IPR011009">
    <property type="entry name" value="Kinase-like_dom_sf"/>
</dbReference>
<dbReference type="GO" id="GO:0006891">
    <property type="term" value="P:intra-Golgi vesicle-mediated transport"/>
    <property type="evidence" value="ECO:0007669"/>
    <property type="project" value="TreeGrafter"/>
</dbReference>
<feature type="region of interest" description="Disordered" evidence="2">
    <location>
        <begin position="1159"/>
        <end position="1192"/>
    </location>
</feature>
<feature type="compositionally biased region" description="Low complexity" evidence="2">
    <location>
        <begin position="58"/>
        <end position="93"/>
    </location>
</feature>
<dbReference type="GO" id="GO:0006886">
    <property type="term" value="P:intracellular protein transport"/>
    <property type="evidence" value="ECO:0007669"/>
    <property type="project" value="InterPro"/>
</dbReference>
<dbReference type="Proteomes" id="UP000279271">
    <property type="component" value="Unassembled WGS sequence"/>
</dbReference>
<feature type="domain" description="Protein kinase" evidence="4">
    <location>
        <begin position="794"/>
        <end position="1117"/>
    </location>
</feature>
<sequence length="1611" mass="170281">AVEGLEQASPPPRPPIPVKPEHASLRTIDEAHSLPGSAVPEDIPPLVPPSQPSPLPSIPVLATSARSSSSSALASTGSLPTSHTTHGTASTGANWPATTLMAPGQGPPRSSDDWQRLQALRALGLDFSVPEPRFEAVTGLIRSLFDVAVASVSLVEETKVHFFSAAGDFASCAEREGSFCEWGMESPGVFVVEDASRDRRFRDHPAVAGEPHIRFYAGAPLLSPTSGHCYGLLCAIDYRVRSFDPSQYAMLAHFGGIVVRELERDRQFAAQAAALREAAAGRGRMLRALDVYHTGIMLLNVRQGHWPLHYLNEAGAAELGAVPGDVVSTHAGFWQLFASPPGAWATATATAASPRATMATLRDLGRTRSAGHPAAKWSLWGGEAAPAAGLPGKQVVTEKVVVTKVQNKFAMLNEAEWQASLRSTPAFTLTALLSFWALHSVLPRLMGRRLAGLPASTKLRWQHQIACCVHAGLSIAAALSSLLARYYDDSSEAGLFTADARLSAVTDAHAGFLLYGLIMYTRHAGVVAPPFPFVLLQHAALLACWAMAKVFPCSLTYVLLPYHQLGAVAALAHAWRAVAVMRGTGKRAHLGRLRVELGALALRVALAAAAAFRAWAWLRGRPLWTLLEATPDVAAAGRVYATLVLASSALLVLVYVSWMQNVLFQMANVPIIKASGGGDRAADTAGHTTRKKAKATPSGRRPDIFPEFEKLDTPLPKPLPGDPELPDEEEEEEGSKWERLAVLTEEQQAAVAALGAACSQRPVPDVVRDFLVLHQAMLHGTSFIAHRPKIMQEVILGPLLGVGSRGRTYRGLWHGSRVAVQVVEWWSRAGDAGGGDRGRASVDSTASGRSAAAPEDPVLAAALSRALAHPHLVGTYVYGTTSEEKEEEVGGAENGAARHPDRVYHQTWIVKCFCNRGNLKDAIERGMLLKPDDTPDLQGIVATACEVLYRGIAGALSYLHACGVLHGDLTGTAVLLTSVPQDQRRWVAKLSAFGLAELVARGQGRTRALARASVASVAHWAPEVLVGGVLSEEGDVYSLGVLLWEMCAGRSAWEGLTAPQILQTVGREGRTPALALLPETIPPGPQGVVGDVMGRCLFSQPAARPKVGAVLSTLTALAASVRPSSGLTGRCLTLPTRPTGTWADEVEEEEERLIQAGETLEAPTVGPPHSGPPQAARSPRAPAAAARPTPSGPPYKIYISNLPWEVDEYAIERFFQGLEIRDVILLRHRDTQKPKGCFVEFGSAFIRERVAGHAAVPTDFDGYYSLDGRGQGGVARAVQGGDAAAGRAMQADGASESVSPEGVAKGNGDPPTDSSTPPAGPPAARQYPPVTATLALLGQLAPRLDARIFAGLAHEALAAATLAVLAGSRAVAKLPGCTPLQAQLFGVSQLLALREGAVRHPTTFAVVQRDLDFSHTRETLRRAASGQLPLFTLSSSNAVLQLMSRGAPRLLESRFDAKKELERELKFSCESFIMSVTKLAVEPALSFMSKAAAAGKVPAAPAGGAGADKEAAVGTKPLHQLAFASPERVAELSQRLRGALAGVLPEAATALRASLPDGGSRSALAGPIAGNVAEALGQLEDLLAREFPEGTLDPASVLTRDEVAAALRVLG</sequence>
<dbReference type="PANTHER" id="PTHR13302">
    <property type="entry name" value="CONSERVED OLIGOMERIC GOLGI COMPLEX COMPONENT 3"/>
    <property type="match status" value="1"/>
</dbReference>
<dbReference type="SUPFAM" id="SSF54928">
    <property type="entry name" value="RNA-binding domain, RBD"/>
    <property type="match status" value="1"/>
</dbReference>
<feature type="compositionally biased region" description="Low complexity" evidence="2">
    <location>
        <begin position="1285"/>
        <end position="1294"/>
    </location>
</feature>
<dbReference type="GO" id="GO:0005524">
    <property type="term" value="F:ATP binding"/>
    <property type="evidence" value="ECO:0007669"/>
    <property type="project" value="InterPro"/>
</dbReference>
<feature type="transmembrane region" description="Helical" evidence="3">
    <location>
        <begin position="600"/>
        <end position="618"/>
    </location>
</feature>
<organism evidence="5 6">
    <name type="scientific">Auxenochlorella protothecoides</name>
    <name type="common">Green microalga</name>
    <name type="synonym">Chlorella protothecoides</name>
    <dbReference type="NCBI Taxonomy" id="3075"/>
    <lineage>
        <taxon>Eukaryota</taxon>
        <taxon>Viridiplantae</taxon>
        <taxon>Chlorophyta</taxon>
        <taxon>core chlorophytes</taxon>
        <taxon>Trebouxiophyceae</taxon>
        <taxon>Chlorellales</taxon>
        <taxon>Chlorellaceae</taxon>
        <taxon>Auxenochlorella</taxon>
    </lineage>
</organism>
<name>A0A3M7L515_AUXPR</name>
<feature type="region of interest" description="Disordered" evidence="2">
    <location>
        <begin position="676"/>
        <end position="736"/>
    </location>
</feature>
<feature type="compositionally biased region" description="Low complexity" evidence="2">
    <location>
        <begin position="1172"/>
        <end position="1189"/>
    </location>
</feature>
<dbReference type="GO" id="GO:0016020">
    <property type="term" value="C:membrane"/>
    <property type="evidence" value="ECO:0007669"/>
    <property type="project" value="InterPro"/>
</dbReference>
<feature type="transmembrane region" description="Helical" evidence="3">
    <location>
        <begin position="638"/>
        <end position="658"/>
    </location>
</feature>
<feature type="transmembrane region" description="Helical" evidence="3">
    <location>
        <begin position="560"/>
        <end position="579"/>
    </location>
</feature>
<dbReference type="PROSITE" id="PS50011">
    <property type="entry name" value="PROTEIN_KINASE_DOM"/>
    <property type="match status" value="1"/>
</dbReference>
<evidence type="ECO:0000256" key="3">
    <source>
        <dbReference type="SAM" id="Phobius"/>
    </source>
</evidence>
<evidence type="ECO:0000256" key="1">
    <source>
        <dbReference type="ARBA" id="ARBA00023170"/>
    </source>
</evidence>
<dbReference type="Gene3D" id="1.10.510.10">
    <property type="entry name" value="Transferase(Phosphotransferase) domain 1"/>
    <property type="match status" value="1"/>
</dbReference>
<dbReference type="GO" id="GO:0003676">
    <property type="term" value="F:nucleic acid binding"/>
    <property type="evidence" value="ECO:0007669"/>
    <property type="project" value="InterPro"/>
</dbReference>
<evidence type="ECO:0000313" key="5">
    <source>
        <dbReference type="EMBL" id="RMZ57667.1"/>
    </source>
</evidence>
<feature type="compositionally biased region" description="Acidic residues" evidence="2">
    <location>
        <begin position="724"/>
        <end position="733"/>
    </location>
</feature>
<dbReference type="Gene3D" id="3.30.450.40">
    <property type="match status" value="1"/>
</dbReference>
<evidence type="ECO:0000256" key="2">
    <source>
        <dbReference type="SAM" id="MobiDB-lite"/>
    </source>
</evidence>
<keyword evidence="3" id="KW-0472">Membrane</keyword>
<feature type="non-terminal residue" evidence="5">
    <location>
        <position position="1"/>
    </location>
</feature>
<dbReference type="InterPro" id="IPR029016">
    <property type="entry name" value="GAF-like_dom_sf"/>
</dbReference>
<evidence type="ECO:0000259" key="4">
    <source>
        <dbReference type="PROSITE" id="PS50011"/>
    </source>
</evidence>
<feature type="region of interest" description="Disordered" evidence="2">
    <location>
        <begin position="1"/>
        <end position="95"/>
    </location>
</feature>
<keyword evidence="1" id="KW-0675">Receptor</keyword>
<dbReference type="Pfam" id="PF07714">
    <property type="entry name" value="PK_Tyr_Ser-Thr"/>
    <property type="match status" value="1"/>
</dbReference>
<dbReference type="InterPro" id="IPR001245">
    <property type="entry name" value="Ser-Thr/Tyr_kinase_cat_dom"/>
</dbReference>
<comment type="caution">
    <text evidence="5">The sequence shown here is derived from an EMBL/GenBank/DDBJ whole genome shotgun (WGS) entry which is preliminary data.</text>
</comment>
<dbReference type="InterPro" id="IPR012677">
    <property type="entry name" value="Nucleotide-bd_a/b_plait_sf"/>
</dbReference>
<dbReference type="SUPFAM" id="SSF55781">
    <property type="entry name" value="GAF domain-like"/>
    <property type="match status" value="1"/>
</dbReference>
<dbReference type="GO" id="GO:0007030">
    <property type="term" value="P:Golgi organization"/>
    <property type="evidence" value="ECO:0007669"/>
    <property type="project" value="TreeGrafter"/>
</dbReference>
<keyword evidence="3" id="KW-0812">Transmembrane</keyword>
<keyword evidence="3" id="KW-1133">Transmembrane helix</keyword>
<feature type="region of interest" description="Disordered" evidence="2">
    <location>
        <begin position="1285"/>
        <end position="1326"/>
    </location>
</feature>
<dbReference type="InterPro" id="IPR003018">
    <property type="entry name" value="GAF"/>
</dbReference>
<feature type="compositionally biased region" description="Pro residues" evidence="2">
    <location>
        <begin position="42"/>
        <end position="57"/>
    </location>
</feature>
<reference evidence="6" key="1">
    <citation type="journal article" date="2018" name="Algal Res.">
        <title>Characterization of plant carbon substrate utilization by Auxenochlorella protothecoides.</title>
        <authorList>
            <person name="Vogler B.W."/>
            <person name="Starkenburg S.R."/>
            <person name="Sudasinghe N."/>
            <person name="Schambach J.Y."/>
            <person name="Rollin J.A."/>
            <person name="Pattathil S."/>
            <person name="Barry A.N."/>
        </authorList>
    </citation>
    <scope>NUCLEOTIDE SEQUENCE [LARGE SCALE GENOMIC DNA]</scope>
    <source>
        <strain evidence="6">UTEX 25</strain>
    </source>
</reference>
<dbReference type="Gene3D" id="3.30.70.330">
    <property type="match status" value="1"/>
</dbReference>
<dbReference type="EMBL" id="QOKY01000126">
    <property type="protein sequence ID" value="RMZ57667.1"/>
    <property type="molecule type" value="Genomic_DNA"/>
</dbReference>